<evidence type="ECO:0000313" key="2">
    <source>
        <dbReference type="Proteomes" id="UP000253303"/>
    </source>
</evidence>
<dbReference type="Proteomes" id="UP000253303">
    <property type="component" value="Unassembled WGS sequence"/>
</dbReference>
<accession>A0A366LWR0</accession>
<dbReference type="EMBL" id="QMEY01000008">
    <property type="protein sequence ID" value="RBQ18361.1"/>
    <property type="molecule type" value="Genomic_DNA"/>
</dbReference>
<proteinExistence type="predicted"/>
<sequence>MQDQDANEGVAAALAGLVRAFESAVSAIQNDPDADRAYAEATELVETLQRFSEASGDLRAQSAARIFKSERLSLSGLADRISISKARAAQLINTAKKADEKANPVPEEAT</sequence>
<organism evidence="1 2">
    <name type="scientific">Spongiactinospora rosea</name>
    <dbReference type="NCBI Taxonomy" id="2248750"/>
    <lineage>
        <taxon>Bacteria</taxon>
        <taxon>Bacillati</taxon>
        <taxon>Actinomycetota</taxon>
        <taxon>Actinomycetes</taxon>
        <taxon>Streptosporangiales</taxon>
        <taxon>Streptosporangiaceae</taxon>
        <taxon>Spongiactinospora</taxon>
    </lineage>
</organism>
<dbReference type="AlphaFoldDB" id="A0A366LWR0"/>
<dbReference type="OrthoDB" id="3541091at2"/>
<comment type="caution">
    <text evidence="1">The sequence shown here is derived from an EMBL/GenBank/DDBJ whole genome shotgun (WGS) entry which is preliminary data.</text>
</comment>
<keyword evidence="2" id="KW-1185">Reference proteome</keyword>
<evidence type="ECO:0000313" key="1">
    <source>
        <dbReference type="EMBL" id="RBQ18361.1"/>
    </source>
</evidence>
<name>A0A366LWR0_9ACTN</name>
<reference evidence="1 2" key="1">
    <citation type="submission" date="2018-06" db="EMBL/GenBank/DDBJ databases">
        <title>Sphaerisporangium craniellae sp. nov., isolated from a marine sponge in the South China Sea.</title>
        <authorList>
            <person name="Li L."/>
        </authorList>
    </citation>
    <scope>NUCLEOTIDE SEQUENCE [LARGE SCALE GENOMIC DNA]</scope>
    <source>
        <strain evidence="1 2">LHW63015</strain>
    </source>
</reference>
<gene>
    <name evidence="1" type="ORF">DP939_21080</name>
</gene>
<dbReference type="RefSeq" id="WP_113982441.1">
    <property type="nucleotide sequence ID" value="NZ_QMEY01000008.1"/>
</dbReference>
<protein>
    <submittedName>
        <fullName evidence="1">Uncharacterized protein</fullName>
    </submittedName>
</protein>